<gene>
    <name evidence="2" type="ORF">IOQ59_06105</name>
</gene>
<dbReference type="PROSITE" id="PS00409">
    <property type="entry name" value="PROKAR_NTER_METHYL"/>
    <property type="match status" value="1"/>
</dbReference>
<keyword evidence="1" id="KW-1133">Transmembrane helix</keyword>
<dbReference type="InterPro" id="IPR012902">
    <property type="entry name" value="N_methyl_site"/>
</dbReference>
<protein>
    <submittedName>
        <fullName evidence="2">Type II secretion system protein</fullName>
    </submittedName>
</protein>
<organism evidence="2 3">
    <name type="scientific">Pontibacterium sinense</name>
    <dbReference type="NCBI Taxonomy" id="2781979"/>
    <lineage>
        <taxon>Bacteria</taxon>
        <taxon>Pseudomonadati</taxon>
        <taxon>Pseudomonadota</taxon>
        <taxon>Gammaproteobacteria</taxon>
        <taxon>Oceanospirillales</taxon>
        <taxon>Oceanospirillaceae</taxon>
        <taxon>Pontibacterium</taxon>
    </lineage>
</organism>
<evidence type="ECO:0000256" key="1">
    <source>
        <dbReference type="SAM" id="Phobius"/>
    </source>
</evidence>
<dbReference type="AlphaFoldDB" id="A0A8J7FBT3"/>
<keyword evidence="1" id="KW-0472">Membrane</keyword>
<sequence>MRPVRGFTLVELIVVIVLLSIMSLVSVKFIANIAGGYVDSSRRQNMADVTQLAIERIGRELRNALPNSVRVSSDASTSCIEFIPVLGASSYEDLPVTAASDTFTAIPLGADAITRWQTGEPLYVAVYPITGAGLYSVEDDTVVALLNNAQTFINAMNAADPTASFTATLSDTHQFPTESPSARFYVVGSPVSYCLRTTTGDLYRYENYFSAGTAFFSTQPLIAQLPNSEPNRALLASGISTVSSNPTFASLEISLQRNALVVFDMQVSDAGESVRIQHVVQVRNAP</sequence>
<dbReference type="NCBIfam" id="TIGR02532">
    <property type="entry name" value="IV_pilin_GFxxxE"/>
    <property type="match status" value="1"/>
</dbReference>
<dbReference type="SUPFAM" id="SSF54523">
    <property type="entry name" value="Pili subunits"/>
    <property type="match status" value="1"/>
</dbReference>
<feature type="transmembrane region" description="Helical" evidence="1">
    <location>
        <begin position="12"/>
        <end position="38"/>
    </location>
</feature>
<proteinExistence type="predicted"/>
<evidence type="ECO:0000313" key="3">
    <source>
        <dbReference type="Proteomes" id="UP000640333"/>
    </source>
</evidence>
<dbReference type="EMBL" id="JADEYS010000005">
    <property type="protein sequence ID" value="MBE9396834.1"/>
    <property type="molecule type" value="Genomic_DNA"/>
</dbReference>
<keyword evidence="3" id="KW-1185">Reference proteome</keyword>
<evidence type="ECO:0000313" key="2">
    <source>
        <dbReference type="EMBL" id="MBE9396834.1"/>
    </source>
</evidence>
<name>A0A8J7FBT3_9GAMM</name>
<accession>A0A8J7FBT3</accession>
<comment type="caution">
    <text evidence="2">The sequence shown here is derived from an EMBL/GenBank/DDBJ whole genome shotgun (WGS) entry which is preliminary data.</text>
</comment>
<dbReference type="Pfam" id="PF07963">
    <property type="entry name" value="N_methyl"/>
    <property type="match status" value="1"/>
</dbReference>
<dbReference type="RefSeq" id="WP_193952392.1">
    <property type="nucleotide sequence ID" value="NZ_JADEYS010000005.1"/>
</dbReference>
<dbReference type="Proteomes" id="UP000640333">
    <property type="component" value="Unassembled WGS sequence"/>
</dbReference>
<dbReference type="InterPro" id="IPR045584">
    <property type="entry name" value="Pilin-like"/>
</dbReference>
<keyword evidence="1" id="KW-0812">Transmembrane</keyword>
<reference evidence="2" key="1">
    <citation type="submission" date="2020-10" db="EMBL/GenBank/DDBJ databases">
        <title>Bacterium isolated from coastal waters sediment.</title>
        <authorList>
            <person name="Chen R.-J."/>
            <person name="Lu D.-C."/>
            <person name="Zhu K.-L."/>
            <person name="Du Z.-J."/>
        </authorList>
    </citation>
    <scope>NUCLEOTIDE SEQUENCE</scope>
    <source>
        <strain evidence="2">N1Y112</strain>
    </source>
</reference>